<sequence>MYTGQLVFSQLMDFLPRHDFNACVRHYRGHYRVRKFSCFDQFLCMAFAQLTARESLRDIETCLRAMRPKLYHAGFRGRVSRSTLAEANERRHWRIYADFAQTLITTARALYAGEDFGVDLDQTAY</sequence>
<protein>
    <recommendedName>
        <fullName evidence="1">DUF4372 domain-containing protein</fullName>
    </recommendedName>
</protein>
<dbReference type="InterPro" id="IPR025399">
    <property type="entry name" value="DUF4372"/>
</dbReference>
<comment type="caution">
    <text evidence="2">The sequence shown here is derived from an EMBL/GenBank/DDBJ whole genome shotgun (WGS) entry which is preliminary data.</text>
</comment>
<name>X1I3K5_9ZZZZ</name>
<reference evidence="2" key="1">
    <citation type="journal article" date="2014" name="Front. Microbiol.">
        <title>High frequency of phylogenetically diverse reductive dehalogenase-homologous genes in deep subseafloor sedimentary metagenomes.</title>
        <authorList>
            <person name="Kawai M."/>
            <person name="Futagami T."/>
            <person name="Toyoda A."/>
            <person name="Takaki Y."/>
            <person name="Nishi S."/>
            <person name="Hori S."/>
            <person name="Arai W."/>
            <person name="Tsubouchi T."/>
            <person name="Morono Y."/>
            <person name="Uchiyama I."/>
            <person name="Ito T."/>
            <person name="Fujiyama A."/>
            <person name="Inagaki F."/>
            <person name="Takami H."/>
        </authorList>
    </citation>
    <scope>NUCLEOTIDE SEQUENCE</scope>
    <source>
        <strain evidence="2">Expedition CK06-06</strain>
    </source>
</reference>
<feature type="domain" description="DUF4372" evidence="1">
    <location>
        <begin position="3"/>
        <end position="76"/>
    </location>
</feature>
<evidence type="ECO:0000313" key="2">
    <source>
        <dbReference type="EMBL" id="GAH76297.1"/>
    </source>
</evidence>
<organism evidence="2">
    <name type="scientific">marine sediment metagenome</name>
    <dbReference type="NCBI Taxonomy" id="412755"/>
    <lineage>
        <taxon>unclassified sequences</taxon>
        <taxon>metagenomes</taxon>
        <taxon>ecological metagenomes</taxon>
    </lineage>
</organism>
<proteinExistence type="predicted"/>
<dbReference type="Pfam" id="PF14294">
    <property type="entry name" value="DUF4372"/>
    <property type="match status" value="1"/>
</dbReference>
<dbReference type="EMBL" id="BARU01026527">
    <property type="protein sequence ID" value="GAH76297.1"/>
    <property type="molecule type" value="Genomic_DNA"/>
</dbReference>
<accession>X1I3K5</accession>
<feature type="non-terminal residue" evidence="2">
    <location>
        <position position="125"/>
    </location>
</feature>
<gene>
    <name evidence="2" type="ORF">S03H2_42595</name>
</gene>
<dbReference type="AlphaFoldDB" id="X1I3K5"/>
<evidence type="ECO:0000259" key="1">
    <source>
        <dbReference type="Pfam" id="PF14294"/>
    </source>
</evidence>